<organism evidence="1 2">
    <name type="scientific">Streptomyces lydicamycinicus</name>
    <dbReference type="NCBI Taxonomy" id="1546107"/>
    <lineage>
        <taxon>Bacteria</taxon>
        <taxon>Bacillati</taxon>
        <taxon>Actinomycetota</taxon>
        <taxon>Actinomycetes</taxon>
        <taxon>Kitasatosporales</taxon>
        <taxon>Streptomycetaceae</taxon>
        <taxon>Streptomyces</taxon>
    </lineage>
</organism>
<gene>
    <name evidence="1" type="ORF">TPA0598_04_03520</name>
</gene>
<name>A0A0P4R816_9ACTN</name>
<dbReference type="EMBL" id="BBNO01000004">
    <property type="protein sequence ID" value="GAO08716.1"/>
    <property type="molecule type" value="Genomic_DNA"/>
</dbReference>
<dbReference type="AlphaFoldDB" id="A0A0P4R816"/>
<accession>A0A0P4R816</accession>
<keyword evidence="2" id="KW-1185">Reference proteome</keyword>
<comment type="caution">
    <text evidence="1">The sequence shown here is derived from an EMBL/GenBank/DDBJ whole genome shotgun (WGS) entry which is preliminary data.</text>
</comment>
<evidence type="ECO:0000313" key="1">
    <source>
        <dbReference type="EMBL" id="GAO08716.1"/>
    </source>
</evidence>
<dbReference type="Proteomes" id="UP000048965">
    <property type="component" value="Unassembled WGS sequence"/>
</dbReference>
<evidence type="ECO:0000313" key="2">
    <source>
        <dbReference type="Proteomes" id="UP000048965"/>
    </source>
</evidence>
<protein>
    <submittedName>
        <fullName evidence="1">MFS monocarboxylate</fullName>
    </submittedName>
</protein>
<reference evidence="2" key="1">
    <citation type="submission" date="2014-09" db="EMBL/GenBank/DDBJ databases">
        <title>Whole genome shotgun sequence of Streptomyces sp. NBRC 110027.</title>
        <authorList>
            <person name="Komaki H."/>
            <person name="Ichikawa N."/>
            <person name="Katano-Makiyama Y."/>
            <person name="Hosoyama A."/>
            <person name="Hashimoto M."/>
            <person name="Uohara A."/>
            <person name="Kitahashi Y."/>
            <person name="Ohji S."/>
            <person name="Kimura A."/>
            <person name="Yamazoe A."/>
            <person name="Igarashi Y."/>
            <person name="Fujita N."/>
        </authorList>
    </citation>
    <scope>NUCLEOTIDE SEQUENCE [LARGE SCALE GENOMIC DNA]</scope>
    <source>
        <strain evidence="2">NBRC 110027</strain>
    </source>
</reference>
<sequence length="85" mass="9077">MRGCDPHGPKFGPLVITLPQSCMPLLLFRKRDGNHPLEPGITGFARRALPSASGSSPVQQIARLIIGVGALETCGWFTHDAPFAP</sequence>
<proteinExistence type="predicted"/>
<reference evidence="1 2" key="2">
    <citation type="journal article" date="2015" name="Stand. Genomic Sci.">
        <title>Draft genome sequence of marine-derived Streptomyces sp. TP-A0598, a producer of anti-MRSA antibiotic lydicamycins.</title>
        <authorList>
            <person name="Komaki H."/>
            <person name="Ichikawa N."/>
            <person name="Hosoyama A."/>
            <person name="Fujita N."/>
            <person name="Igarashi Y."/>
        </authorList>
    </citation>
    <scope>NUCLEOTIDE SEQUENCE [LARGE SCALE GENOMIC DNA]</scope>
    <source>
        <strain evidence="1 2">NBRC 110027</strain>
    </source>
</reference>